<dbReference type="Proteomes" id="UP001217089">
    <property type="component" value="Unassembled WGS sequence"/>
</dbReference>
<dbReference type="EMBL" id="JARBDR010000337">
    <property type="protein sequence ID" value="KAJ8314569.1"/>
    <property type="molecule type" value="Genomic_DNA"/>
</dbReference>
<protein>
    <recommendedName>
        <fullName evidence="1">Apextrin C-terminal domain-containing protein</fullName>
    </recommendedName>
</protein>
<gene>
    <name evidence="2" type="ORF">KUTeg_006719</name>
</gene>
<feature type="domain" description="Apextrin C-terminal" evidence="1">
    <location>
        <begin position="40"/>
        <end position="153"/>
    </location>
</feature>
<dbReference type="InterPro" id="IPR031569">
    <property type="entry name" value="ApeC"/>
</dbReference>
<sequence>MKPKTGCPQSPVSWLDGWRVQDSEDTSNSNSWTPGIHLAGFKVGSIHWDDEDGTNADSAGGTLPDGTYNSNTDIFYCCRSDGGVNREILLPIDKPFYLIRYTAGCQLVKHMDVREEMLHFDTEDSFNKDSCSGSHPYDATNCGHNHELHFCYYTKQTAPLLSVFG</sequence>
<dbReference type="PANTHER" id="PTHR19324">
    <property type="entry name" value="PERFORIN-LIKE PROTEIN 1"/>
    <property type="match status" value="1"/>
</dbReference>
<reference evidence="2 3" key="1">
    <citation type="submission" date="2022-12" db="EMBL/GenBank/DDBJ databases">
        <title>Chromosome-level genome of Tegillarca granosa.</title>
        <authorList>
            <person name="Kim J."/>
        </authorList>
    </citation>
    <scope>NUCLEOTIDE SEQUENCE [LARGE SCALE GENOMIC DNA]</scope>
    <source>
        <strain evidence="2">Teg-2019</strain>
        <tissue evidence="2">Adductor muscle</tissue>
    </source>
</reference>
<evidence type="ECO:0000259" key="1">
    <source>
        <dbReference type="Pfam" id="PF16977"/>
    </source>
</evidence>
<accession>A0ABQ9FB46</accession>
<organism evidence="2 3">
    <name type="scientific">Tegillarca granosa</name>
    <name type="common">Malaysian cockle</name>
    <name type="synonym">Anadara granosa</name>
    <dbReference type="NCBI Taxonomy" id="220873"/>
    <lineage>
        <taxon>Eukaryota</taxon>
        <taxon>Metazoa</taxon>
        <taxon>Spiralia</taxon>
        <taxon>Lophotrochozoa</taxon>
        <taxon>Mollusca</taxon>
        <taxon>Bivalvia</taxon>
        <taxon>Autobranchia</taxon>
        <taxon>Pteriomorphia</taxon>
        <taxon>Arcoida</taxon>
        <taxon>Arcoidea</taxon>
        <taxon>Arcidae</taxon>
        <taxon>Tegillarca</taxon>
    </lineage>
</organism>
<dbReference type="Pfam" id="PF16977">
    <property type="entry name" value="ApeC"/>
    <property type="match status" value="1"/>
</dbReference>
<name>A0ABQ9FB46_TEGGR</name>
<comment type="caution">
    <text evidence="2">The sequence shown here is derived from an EMBL/GenBank/DDBJ whole genome shotgun (WGS) entry which is preliminary data.</text>
</comment>
<proteinExistence type="predicted"/>
<keyword evidence="3" id="KW-1185">Reference proteome</keyword>
<dbReference type="PANTHER" id="PTHR19324:SF33">
    <property type="entry name" value="MUCIN-5AC"/>
    <property type="match status" value="1"/>
</dbReference>
<evidence type="ECO:0000313" key="2">
    <source>
        <dbReference type="EMBL" id="KAJ8314569.1"/>
    </source>
</evidence>
<evidence type="ECO:0000313" key="3">
    <source>
        <dbReference type="Proteomes" id="UP001217089"/>
    </source>
</evidence>